<dbReference type="Pfam" id="PF13419">
    <property type="entry name" value="HAD_2"/>
    <property type="match status" value="1"/>
</dbReference>
<dbReference type="PRINTS" id="PR00413">
    <property type="entry name" value="HADHALOGNASE"/>
</dbReference>
<organism evidence="1 2">
    <name type="scientific">Patiriisocius hiemis</name>
    <dbReference type="NCBI Taxonomy" id="3075604"/>
    <lineage>
        <taxon>Bacteria</taxon>
        <taxon>Pseudomonadati</taxon>
        <taxon>Bacteroidota</taxon>
        <taxon>Flavobacteriia</taxon>
        <taxon>Flavobacteriales</taxon>
        <taxon>Flavobacteriaceae</taxon>
        <taxon>Patiriisocius</taxon>
    </lineage>
</organism>
<name>A0ABU2YFF3_9FLAO</name>
<dbReference type="InterPro" id="IPR023198">
    <property type="entry name" value="PGP-like_dom2"/>
</dbReference>
<dbReference type="RefSeq" id="WP_311333839.1">
    <property type="nucleotide sequence ID" value="NZ_JAVRHZ010000009.1"/>
</dbReference>
<accession>A0ABU2YFF3</accession>
<dbReference type="PANTHER" id="PTHR47478:SF1">
    <property type="entry name" value="PYRIMIDINE 5'-NUCLEOTIDASE YJJG"/>
    <property type="match status" value="1"/>
</dbReference>
<comment type="caution">
    <text evidence="1">The sequence shown here is derived from an EMBL/GenBank/DDBJ whole genome shotgun (WGS) entry which is preliminary data.</text>
</comment>
<dbReference type="PANTHER" id="PTHR47478">
    <property type="match status" value="1"/>
</dbReference>
<dbReference type="SFLD" id="SFLDG01129">
    <property type="entry name" value="C1.5:_HAD__Beta-PGM__Phosphata"/>
    <property type="match status" value="1"/>
</dbReference>
<dbReference type="SFLD" id="SFLDS00003">
    <property type="entry name" value="Haloacid_Dehalogenase"/>
    <property type="match status" value="1"/>
</dbReference>
<dbReference type="InterPro" id="IPR023214">
    <property type="entry name" value="HAD_sf"/>
</dbReference>
<dbReference type="SUPFAM" id="SSF56784">
    <property type="entry name" value="HAD-like"/>
    <property type="match status" value="1"/>
</dbReference>
<protein>
    <submittedName>
        <fullName evidence="1">YjjG family noncanonical pyrimidine nucleotidase</fullName>
    </submittedName>
</protein>
<dbReference type="NCBIfam" id="TIGR01549">
    <property type="entry name" value="HAD-SF-IA-v1"/>
    <property type="match status" value="1"/>
</dbReference>
<dbReference type="Proteomes" id="UP001254488">
    <property type="component" value="Unassembled WGS sequence"/>
</dbReference>
<evidence type="ECO:0000313" key="1">
    <source>
        <dbReference type="EMBL" id="MDT0556893.1"/>
    </source>
</evidence>
<gene>
    <name evidence="1" type="ORF">RM538_12815</name>
</gene>
<reference evidence="1 2" key="1">
    <citation type="submission" date="2023-09" db="EMBL/GenBank/DDBJ databases">
        <authorList>
            <person name="Rey-Velasco X."/>
        </authorList>
    </citation>
    <scope>NUCLEOTIDE SEQUENCE [LARGE SCALE GENOMIC DNA]</scope>
    <source>
        <strain evidence="1 2">W242</strain>
    </source>
</reference>
<sequence>MKFTNITDVFFDLDHTLWDFDKNSRLAFQRLFNKNKVTLPYEDFITEYEPINFNYWKLFREEKVSKQELRRGRLVDTFKRFNIVYPVSFIDLLSEGYIEELPHDNFLLEGAIDILDYLKPNYKLHIITNGFSEVQQLKLVKSKIVHYFDTVTSSEEVGVKKPNPLVFEKALSKANALAKNSIMIGDTFEADVLGAENVGMATIFYNYRREERIKNYVFVNTLLAIKKYL</sequence>
<dbReference type="Gene3D" id="3.40.50.1000">
    <property type="entry name" value="HAD superfamily/HAD-like"/>
    <property type="match status" value="1"/>
</dbReference>
<dbReference type="CDD" id="cd04305">
    <property type="entry name" value="HAD_Neu5Ac-Pase_like"/>
    <property type="match status" value="1"/>
</dbReference>
<dbReference type="EMBL" id="JAVRHZ010000009">
    <property type="protein sequence ID" value="MDT0556893.1"/>
    <property type="molecule type" value="Genomic_DNA"/>
</dbReference>
<dbReference type="InterPro" id="IPR036412">
    <property type="entry name" value="HAD-like_sf"/>
</dbReference>
<dbReference type="InterPro" id="IPR052550">
    <property type="entry name" value="Pyrimidine_5'-ntase_YjjG"/>
</dbReference>
<dbReference type="InterPro" id="IPR041492">
    <property type="entry name" value="HAD_2"/>
</dbReference>
<dbReference type="InterPro" id="IPR011951">
    <property type="entry name" value="HAD-SF_hydro_IA_YjjG/PynA"/>
</dbReference>
<dbReference type="NCBIfam" id="TIGR02254">
    <property type="entry name" value="YjjG_YfnB"/>
    <property type="match status" value="1"/>
</dbReference>
<dbReference type="Gene3D" id="1.10.150.240">
    <property type="entry name" value="Putative phosphatase, domain 2"/>
    <property type="match status" value="1"/>
</dbReference>
<dbReference type="InterPro" id="IPR006439">
    <property type="entry name" value="HAD-SF_hydro_IA"/>
</dbReference>
<keyword evidence="2" id="KW-1185">Reference proteome</keyword>
<evidence type="ECO:0000313" key="2">
    <source>
        <dbReference type="Proteomes" id="UP001254488"/>
    </source>
</evidence>
<proteinExistence type="predicted"/>